<feature type="compositionally biased region" description="Basic and acidic residues" evidence="1">
    <location>
        <begin position="498"/>
        <end position="507"/>
    </location>
</feature>
<evidence type="ECO:0000256" key="1">
    <source>
        <dbReference type="SAM" id="MobiDB-lite"/>
    </source>
</evidence>
<sequence length="642" mass="74358">MDLLKSPTLDRWVNKPRIDPEEYESQLLLTQRKFKNYKYSIYVLNRKALKIQHWFFKLKAFLDYTLIHEKNEIKLEMPDQVLDNHSRQSSIMSFKDRPQHKYQFSISLIDPDCENNDYNHSLMQSIESKEILYLTNKINIPQNLFQEQMSDFSLQINSLNETKQDNNNLVTSTPGFQHLSSVGSSNRILEMRELSSQQELKISPLKEKDSQYEDSRKIISQVTFQNINSTLQESATKMDNITFDGQLQFQEQNDQIISKAVDKKLFKNPFRQNNVNSNVSSHNDSFKILLQPIQVSVSLEDDAEELPQSSLPLQTQSLSSNESLRHGGSNQQRSKSPRNLQRLENLKVWAKQFDEYSDLSSGNNSSQQLLSKTQTSDNLNQCESKDSIATNKNILELNRETSSGTNDLDFFSLSGQQSLLKPCSPKKESLRYKTGPESLDSILSFKVQNIENQLTSMKCNSLIKLEQNYGRNTINFSNFKTHNQNENQGVTPTRQRRTRAERIKERSTSTSNRFQNQENQVQTPKSSKKFVSKLKSPTDLKSQKIQLQKSNYVQMGIVNLSIENEEKQDVQDQLNSTSLAESELDKYFQSVQQNMSLKIFGKDIINQLNQSKEQNQSCSLRQEETTKHQESLRIPRYQASQR</sequence>
<dbReference type="AlphaFoldDB" id="A0A078AX86"/>
<reference evidence="2 3" key="1">
    <citation type="submission" date="2014-06" db="EMBL/GenBank/DDBJ databases">
        <authorList>
            <person name="Swart Estienne"/>
        </authorList>
    </citation>
    <scope>NUCLEOTIDE SEQUENCE [LARGE SCALE GENOMIC DNA]</scope>
    <source>
        <strain evidence="2 3">130c</strain>
    </source>
</reference>
<feature type="compositionally biased region" description="Low complexity" evidence="1">
    <location>
        <begin position="358"/>
        <end position="376"/>
    </location>
</feature>
<dbReference type="Proteomes" id="UP000039865">
    <property type="component" value="Unassembled WGS sequence"/>
</dbReference>
<feature type="compositionally biased region" description="Basic and acidic residues" evidence="1">
    <location>
        <begin position="621"/>
        <end position="633"/>
    </location>
</feature>
<feature type="compositionally biased region" description="Polar residues" evidence="1">
    <location>
        <begin position="328"/>
        <end position="339"/>
    </location>
</feature>
<accession>A0A078AX86</accession>
<organism evidence="2 3">
    <name type="scientific">Stylonychia lemnae</name>
    <name type="common">Ciliate</name>
    <dbReference type="NCBI Taxonomy" id="5949"/>
    <lineage>
        <taxon>Eukaryota</taxon>
        <taxon>Sar</taxon>
        <taxon>Alveolata</taxon>
        <taxon>Ciliophora</taxon>
        <taxon>Intramacronucleata</taxon>
        <taxon>Spirotrichea</taxon>
        <taxon>Stichotrichia</taxon>
        <taxon>Sporadotrichida</taxon>
        <taxon>Oxytrichidae</taxon>
        <taxon>Stylonychinae</taxon>
        <taxon>Stylonychia</taxon>
    </lineage>
</organism>
<name>A0A078AX86_STYLE</name>
<dbReference type="InParanoid" id="A0A078AX86"/>
<keyword evidence="3" id="KW-1185">Reference proteome</keyword>
<feature type="compositionally biased region" description="Low complexity" evidence="1">
    <location>
        <begin position="306"/>
        <end position="320"/>
    </location>
</feature>
<gene>
    <name evidence="2" type="primary">Contig7137.g7636</name>
    <name evidence="2" type="ORF">STYLEM_15883</name>
</gene>
<feature type="region of interest" description="Disordered" evidence="1">
    <location>
        <begin position="614"/>
        <end position="642"/>
    </location>
</feature>
<feature type="region of interest" description="Disordered" evidence="1">
    <location>
        <begin position="357"/>
        <end position="384"/>
    </location>
</feature>
<proteinExistence type="predicted"/>
<feature type="compositionally biased region" description="Polar residues" evidence="1">
    <location>
        <begin position="477"/>
        <end position="493"/>
    </location>
</feature>
<evidence type="ECO:0000313" key="2">
    <source>
        <dbReference type="EMBL" id="CDW86784.1"/>
    </source>
</evidence>
<feature type="region of interest" description="Disordered" evidence="1">
    <location>
        <begin position="304"/>
        <end position="341"/>
    </location>
</feature>
<feature type="region of interest" description="Disordered" evidence="1">
    <location>
        <begin position="477"/>
        <end position="535"/>
    </location>
</feature>
<protein>
    <submittedName>
        <fullName evidence="2">Uncharacterized protein</fullName>
    </submittedName>
</protein>
<evidence type="ECO:0000313" key="3">
    <source>
        <dbReference type="Proteomes" id="UP000039865"/>
    </source>
</evidence>
<dbReference type="EMBL" id="CCKQ01014975">
    <property type="protein sequence ID" value="CDW86784.1"/>
    <property type="molecule type" value="Genomic_DNA"/>
</dbReference>
<feature type="compositionally biased region" description="Polar residues" evidence="1">
    <location>
        <begin position="508"/>
        <end position="524"/>
    </location>
</feature>